<protein>
    <submittedName>
        <fullName evidence="1">Uncharacterized protein</fullName>
    </submittedName>
</protein>
<proteinExistence type="predicted"/>
<evidence type="ECO:0000313" key="2">
    <source>
        <dbReference type="Proteomes" id="UP000265703"/>
    </source>
</evidence>
<organism evidence="1 2">
    <name type="scientific">Glomus cerebriforme</name>
    <dbReference type="NCBI Taxonomy" id="658196"/>
    <lineage>
        <taxon>Eukaryota</taxon>
        <taxon>Fungi</taxon>
        <taxon>Fungi incertae sedis</taxon>
        <taxon>Mucoromycota</taxon>
        <taxon>Glomeromycotina</taxon>
        <taxon>Glomeromycetes</taxon>
        <taxon>Glomerales</taxon>
        <taxon>Glomeraceae</taxon>
        <taxon>Glomus</taxon>
    </lineage>
</organism>
<dbReference type="AlphaFoldDB" id="A0A397TFW8"/>
<dbReference type="OrthoDB" id="2343426at2759"/>
<dbReference type="Proteomes" id="UP000265703">
    <property type="component" value="Unassembled WGS sequence"/>
</dbReference>
<accession>A0A397TFW8</accession>
<comment type="caution">
    <text evidence="1">The sequence shown here is derived from an EMBL/GenBank/DDBJ whole genome shotgun (WGS) entry which is preliminary data.</text>
</comment>
<reference evidence="1 2" key="1">
    <citation type="submission" date="2018-06" db="EMBL/GenBank/DDBJ databases">
        <title>Comparative genomics reveals the genomic features of Rhizophagus irregularis, R. cerebriforme, R. diaphanum and Gigaspora rosea, and their symbiotic lifestyle signature.</title>
        <authorList>
            <person name="Morin E."/>
            <person name="San Clemente H."/>
            <person name="Chen E.C.H."/>
            <person name="De La Providencia I."/>
            <person name="Hainaut M."/>
            <person name="Kuo A."/>
            <person name="Kohler A."/>
            <person name="Murat C."/>
            <person name="Tang N."/>
            <person name="Roy S."/>
            <person name="Loubradou J."/>
            <person name="Henrissat B."/>
            <person name="Grigoriev I.V."/>
            <person name="Corradi N."/>
            <person name="Roux C."/>
            <person name="Martin F.M."/>
        </authorList>
    </citation>
    <scope>NUCLEOTIDE SEQUENCE [LARGE SCALE GENOMIC DNA]</scope>
    <source>
        <strain evidence="1 2">DAOM 227022</strain>
    </source>
</reference>
<dbReference type="EMBL" id="QKYT01000034">
    <property type="protein sequence ID" value="RIA97133.1"/>
    <property type="molecule type" value="Genomic_DNA"/>
</dbReference>
<gene>
    <name evidence="1" type="ORF">C1645_814522</name>
</gene>
<evidence type="ECO:0000313" key="1">
    <source>
        <dbReference type="EMBL" id="RIA97133.1"/>
    </source>
</evidence>
<keyword evidence="2" id="KW-1185">Reference proteome</keyword>
<name>A0A397TFW8_9GLOM</name>
<sequence>MTPANPVNMFQSLHDCNMRVMQPITQIQDYSTHNMTFFYNPPNVFQIYHITCNEMPVSFELVSQLLNNIDDGNTTQYYIQSKNYVFYHEQLSTRKIYRVTCELASPQFLNKKFYNIEYNQNDQQQEFSSRHQSNLKFHLKQFLIDYLAPKEIYRQNYNLHGNMMQDNFNDQIMNHQSSFQLASDIQGYDNNLDVFQSQQ</sequence>